<dbReference type="STRING" id="743788.S8DL74"/>
<dbReference type="HOGENOM" id="CLU_036316_0_1_1"/>
<gene>
    <name evidence="1" type="ORF">FOMPIDRAFT_117097</name>
</gene>
<proteinExistence type="predicted"/>
<accession>S8DL74</accession>
<keyword evidence="2" id="KW-1185">Reference proteome</keyword>
<protein>
    <recommendedName>
        <fullName evidence="3">F-box domain-containing protein</fullName>
    </recommendedName>
</protein>
<sequence>MQPLPRLPLELCEDIIDIVALYAQVYGSGGVDYGMFYVSDWRFTLVACALTCKAWHLRALYHLHSSVWLSTRENVRYLFERCRAHPDLQTAVRHVIIRGPSQPAEGGLEPFGPIPHFGTFIAMLARHLPNVAYLRICRAAWSADMFPADTIRYLSAYTTLTQVRLRDVEFKNASQFAALLSALPNLEYVSCTDVSCRARQLVIPFPYPSEGRHVREIVVVNTADELVDVLVKLSKVARAVVKLSHRDWRTMAEPGSSKQCQWLLNAHSEALREVEIIRPNESRIDLSRQTYLSTLFIDFAGRHYPDFPRVLTILSSIKSEELTLAHFRFNIHPENCTSDLWAWNFLEHMMGTKILERIDEVLSRANFAHVPEGGVRFEVKIAEEYQKGIAVLLQSEEWWEQLLAEKMPRSAGRGILACVATVLIEFSLFYGDDHAVPSEGT</sequence>
<evidence type="ECO:0000313" key="2">
    <source>
        <dbReference type="Proteomes" id="UP000015241"/>
    </source>
</evidence>
<dbReference type="InParanoid" id="S8DL74"/>
<dbReference type="Proteomes" id="UP000015241">
    <property type="component" value="Unassembled WGS sequence"/>
</dbReference>
<dbReference type="OrthoDB" id="2757906at2759"/>
<organism evidence="1 2">
    <name type="scientific">Fomitopsis schrenkii</name>
    <name type="common">Brown rot fungus</name>
    <dbReference type="NCBI Taxonomy" id="2126942"/>
    <lineage>
        <taxon>Eukaryota</taxon>
        <taxon>Fungi</taxon>
        <taxon>Dikarya</taxon>
        <taxon>Basidiomycota</taxon>
        <taxon>Agaricomycotina</taxon>
        <taxon>Agaricomycetes</taxon>
        <taxon>Polyporales</taxon>
        <taxon>Fomitopsis</taxon>
    </lineage>
</organism>
<dbReference type="EMBL" id="KE504238">
    <property type="protein sequence ID" value="EPS94276.1"/>
    <property type="molecule type" value="Genomic_DNA"/>
</dbReference>
<evidence type="ECO:0008006" key="3">
    <source>
        <dbReference type="Google" id="ProtNLM"/>
    </source>
</evidence>
<evidence type="ECO:0000313" key="1">
    <source>
        <dbReference type="EMBL" id="EPS94276.1"/>
    </source>
</evidence>
<name>S8DL74_FOMSC</name>
<dbReference type="AlphaFoldDB" id="S8DL74"/>
<reference evidence="1 2" key="1">
    <citation type="journal article" date="2012" name="Science">
        <title>The Paleozoic origin of enzymatic lignin decomposition reconstructed from 31 fungal genomes.</title>
        <authorList>
            <person name="Floudas D."/>
            <person name="Binder M."/>
            <person name="Riley R."/>
            <person name="Barry K."/>
            <person name="Blanchette R.A."/>
            <person name="Henrissat B."/>
            <person name="Martinez A.T."/>
            <person name="Otillar R."/>
            <person name="Spatafora J.W."/>
            <person name="Yadav J.S."/>
            <person name="Aerts A."/>
            <person name="Benoit I."/>
            <person name="Boyd A."/>
            <person name="Carlson A."/>
            <person name="Copeland A."/>
            <person name="Coutinho P.M."/>
            <person name="de Vries R.P."/>
            <person name="Ferreira P."/>
            <person name="Findley K."/>
            <person name="Foster B."/>
            <person name="Gaskell J."/>
            <person name="Glotzer D."/>
            <person name="Gorecki P."/>
            <person name="Heitman J."/>
            <person name="Hesse C."/>
            <person name="Hori C."/>
            <person name="Igarashi K."/>
            <person name="Jurgens J.A."/>
            <person name="Kallen N."/>
            <person name="Kersten P."/>
            <person name="Kohler A."/>
            <person name="Kuees U."/>
            <person name="Kumar T.K.A."/>
            <person name="Kuo A."/>
            <person name="LaButti K."/>
            <person name="Larrondo L.F."/>
            <person name="Lindquist E."/>
            <person name="Ling A."/>
            <person name="Lombard V."/>
            <person name="Lucas S."/>
            <person name="Lundell T."/>
            <person name="Martin R."/>
            <person name="McLaughlin D.J."/>
            <person name="Morgenstern I."/>
            <person name="Morin E."/>
            <person name="Murat C."/>
            <person name="Nagy L.G."/>
            <person name="Nolan M."/>
            <person name="Ohm R.A."/>
            <person name="Patyshakuliyeva A."/>
            <person name="Rokas A."/>
            <person name="Ruiz-Duenas F.J."/>
            <person name="Sabat G."/>
            <person name="Salamov A."/>
            <person name="Samejima M."/>
            <person name="Schmutz J."/>
            <person name="Slot J.C."/>
            <person name="St John F."/>
            <person name="Stenlid J."/>
            <person name="Sun H."/>
            <person name="Sun S."/>
            <person name="Syed K."/>
            <person name="Tsang A."/>
            <person name="Wiebenga A."/>
            <person name="Young D."/>
            <person name="Pisabarro A."/>
            <person name="Eastwood D.C."/>
            <person name="Martin F."/>
            <person name="Cullen D."/>
            <person name="Grigoriev I.V."/>
            <person name="Hibbett D.S."/>
        </authorList>
    </citation>
    <scope>NUCLEOTIDE SEQUENCE</scope>
    <source>
        <strain evidence="2">FP-58527</strain>
    </source>
</reference>